<evidence type="ECO:0000313" key="4">
    <source>
        <dbReference type="EMBL" id="SIR47311.1"/>
    </source>
</evidence>
<feature type="transmembrane region" description="Helical" evidence="2">
    <location>
        <begin position="15"/>
        <end position="36"/>
    </location>
</feature>
<keyword evidence="5" id="KW-1185">Reference proteome</keyword>
<feature type="transmembrane region" description="Helical" evidence="2">
    <location>
        <begin position="48"/>
        <end position="68"/>
    </location>
</feature>
<dbReference type="InterPro" id="IPR058480">
    <property type="entry name" value="DUF8167_N"/>
</dbReference>
<name>A0A1N7B7J0_9EURY</name>
<feature type="compositionally biased region" description="Basic and acidic residues" evidence="1">
    <location>
        <begin position="387"/>
        <end position="397"/>
    </location>
</feature>
<gene>
    <name evidence="4" type="ORF">SAMN05421858_2387</name>
</gene>
<sequence>MTQPAQTLPQNPEAALVQIVGLAILSGTVAGAVAFVHRWYARERIPNGVAILAGAGAVGISLGTWQTLQPFFTAGNPDVLTLSTATRNVASFVVAGVTAVIGARIGDRLTTNMAALSGATQLDDNVSRIVGAVGRMVTVTLPETIDDIDGYDAVPDETKETLAGSSFVFPRGITVTELKERVIARLEDDHGIGHVDIDLASDGTVEYLALGSRVAGLGPLLVPGTVAVAIRADPAFSAGAGDFVAVWRRTDDGSERVTTGEIRGVAEDVVTLAVDADDATKFDLEVGYRLETLPRHTRPEREFVTRLKSADERLGVATVEPGSDLVGLPVGSLDATVVAVRLADGTVETLPIRSRLLTAGDDVYVVAQPTVLRRIERSGATKSNVTEPERAKMKAEDGQNSAQ</sequence>
<dbReference type="SUPFAM" id="SSF116726">
    <property type="entry name" value="TrkA C-terminal domain-like"/>
    <property type="match status" value="1"/>
</dbReference>
<evidence type="ECO:0000259" key="3">
    <source>
        <dbReference type="PROSITE" id="PS51202"/>
    </source>
</evidence>
<proteinExistence type="predicted"/>
<protein>
    <recommendedName>
        <fullName evidence="3">RCK C-terminal domain-containing protein</fullName>
    </recommendedName>
</protein>
<dbReference type="Pfam" id="PF26502">
    <property type="entry name" value="DUF8167_2nd"/>
    <property type="match status" value="1"/>
</dbReference>
<keyword evidence="2" id="KW-0472">Membrane</keyword>
<dbReference type="InterPro" id="IPR058604">
    <property type="entry name" value="DUF8167_3rd"/>
</dbReference>
<feature type="region of interest" description="Disordered" evidence="1">
    <location>
        <begin position="377"/>
        <end position="403"/>
    </location>
</feature>
<dbReference type="RefSeq" id="WP_076430437.1">
    <property type="nucleotide sequence ID" value="NZ_FTNO01000002.1"/>
</dbReference>
<keyword evidence="2" id="KW-1133">Transmembrane helix</keyword>
<dbReference type="Proteomes" id="UP000186914">
    <property type="component" value="Unassembled WGS sequence"/>
</dbReference>
<dbReference type="OrthoDB" id="205214at2157"/>
<evidence type="ECO:0000313" key="5">
    <source>
        <dbReference type="Proteomes" id="UP000186914"/>
    </source>
</evidence>
<keyword evidence="2" id="KW-0812">Transmembrane</keyword>
<dbReference type="GO" id="GO:0006813">
    <property type="term" value="P:potassium ion transport"/>
    <property type="evidence" value="ECO:0007669"/>
    <property type="project" value="InterPro"/>
</dbReference>
<dbReference type="AlphaFoldDB" id="A0A1N7B7J0"/>
<dbReference type="InterPro" id="IPR006037">
    <property type="entry name" value="RCK_C"/>
</dbReference>
<dbReference type="Pfam" id="PF26503">
    <property type="entry name" value="DUF8167_3rd"/>
    <property type="match status" value="1"/>
</dbReference>
<evidence type="ECO:0000256" key="2">
    <source>
        <dbReference type="SAM" id="Phobius"/>
    </source>
</evidence>
<dbReference type="GO" id="GO:0008324">
    <property type="term" value="F:monoatomic cation transmembrane transporter activity"/>
    <property type="evidence" value="ECO:0007669"/>
    <property type="project" value="InterPro"/>
</dbReference>
<reference evidence="5" key="1">
    <citation type="submission" date="2017-01" db="EMBL/GenBank/DDBJ databases">
        <authorList>
            <person name="Varghese N."/>
            <person name="Submissions S."/>
        </authorList>
    </citation>
    <scope>NUCLEOTIDE SEQUENCE [LARGE SCALE GENOMIC DNA]</scope>
    <source>
        <strain evidence="5">CGMCC 1.7737</strain>
    </source>
</reference>
<dbReference type="PROSITE" id="PS51202">
    <property type="entry name" value="RCK_C"/>
    <property type="match status" value="1"/>
</dbReference>
<feature type="domain" description="RCK C-terminal" evidence="3">
    <location>
        <begin position="302"/>
        <end position="381"/>
    </location>
</feature>
<evidence type="ECO:0000256" key="1">
    <source>
        <dbReference type="SAM" id="MobiDB-lite"/>
    </source>
</evidence>
<dbReference type="InterPro" id="IPR036721">
    <property type="entry name" value="RCK_C_sf"/>
</dbReference>
<dbReference type="Pfam" id="PF26501">
    <property type="entry name" value="DUF8167"/>
    <property type="match status" value="1"/>
</dbReference>
<dbReference type="InterPro" id="IPR058603">
    <property type="entry name" value="DUF8167_2nd"/>
</dbReference>
<feature type="transmembrane region" description="Helical" evidence="2">
    <location>
        <begin position="88"/>
        <end position="106"/>
    </location>
</feature>
<dbReference type="EMBL" id="FTNO01000002">
    <property type="protein sequence ID" value="SIR47311.1"/>
    <property type="molecule type" value="Genomic_DNA"/>
</dbReference>
<accession>A0A1N7B7J0</accession>
<organism evidence="4 5">
    <name type="scientific">Haladaptatus litoreus</name>
    <dbReference type="NCBI Taxonomy" id="553468"/>
    <lineage>
        <taxon>Archaea</taxon>
        <taxon>Methanobacteriati</taxon>
        <taxon>Methanobacteriota</taxon>
        <taxon>Stenosarchaea group</taxon>
        <taxon>Halobacteria</taxon>
        <taxon>Halobacteriales</taxon>
        <taxon>Haladaptataceae</taxon>
        <taxon>Haladaptatus</taxon>
    </lineage>
</organism>